<proteinExistence type="predicted"/>
<sequence>MSYPVEYATEQDAVGLGCINNDSFQTRLMLSAMFPETDEPTLRTYKSYQAMKHLANPEAHVVKITDPTSGAVVGYGRWLIPAVLGVPPNVPELSEQAQIYAKDPVAFAPQPMNANVYAAFRALLDAGRKRYTTDRDMTLDLLATLPSHQGKGIGTAMLRWGIELADSLQTRIYLEATAEGYPLYIKYGWKRLEEIELDLEKLGCHGKESFFLMMRDPVPQ</sequence>
<dbReference type="AlphaFoldDB" id="A0AAD6GB59"/>
<dbReference type="InterPro" id="IPR052523">
    <property type="entry name" value="Trichothecene_AcTrans"/>
</dbReference>
<dbReference type="EMBL" id="JAQIZZ010000008">
    <property type="protein sequence ID" value="KAJ5526383.1"/>
    <property type="molecule type" value="Genomic_DNA"/>
</dbReference>
<reference evidence="2 3" key="1">
    <citation type="journal article" date="2023" name="IMA Fungus">
        <title>Comparative genomic study of the Penicillium genus elucidates a diverse pangenome and 15 lateral gene transfer events.</title>
        <authorList>
            <person name="Petersen C."/>
            <person name="Sorensen T."/>
            <person name="Nielsen M.R."/>
            <person name="Sondergaard T.E."/>
            <person name="Sorensen J.L."/>
            <person name="Fitzpatrick D.A."/>
            <person name="Frisvad J.C."/>
            <person name="Nielsen K.L."/>
        </authorList>
    </citation>
    <scope>NUCLEOTIDE SEQUENCE [LARGE SCALE GENOMIC DNA]</scope>
    <source>
        <strain evidence="2 3">IBT 35679</strain>
    </source>
</reference>
<dbReference type="PANTHER" id="PTHR42791">
    <property type="entry name" value="GNAT FAMILY ACETYLTRANSFERASE"/>
    <property type="match status" value="1"/>
</dbReference>
<name>A0AAD6GB59_9EURO</name>
<feature type="domain" description="N-acetyltransferase" evidence="1">
    <location>
        <begin position="62"/>
        <end position="219"/>
    </location>
</feature>
<dbReference type="Proteomes" id="UP001220324">
    <property type="component" value="Unassembled WGS sequence"/>
</dbReference>
<dbReference type="PROSITE" id="PS51186">
    <property type="entry name" value="GNAT"/>
    <property type="match status" value="1"/>
</dbReference>
<evidence type="ECO:0000259" key="1">
    <source>
        <dbReference type="PROSITE" id="PS51186"/>
    </source>
</evidence>
<dbReference type="InterPro" id="IPR000182">
    <property type="entry name" value="GNAT_dom"/>
</dbReference>
<accession>A0AAD6GB59</accession>
<keyword evidence="3" id="KW-1185">Reference proteome</keyword>
<dbReference type="PANTHER" id="PTHR42791:SF2">
    <property type="entry name" value="N-ACETYLTRANSFERASE DOMAIN-CONTAINING PROTEIN"/>
    <property type="match status" value="1"/>
</dbReference>
<evidence type="ECO:0000313" key="3">
    <source>
        <dbReference type="Proteomes" id="UP001220324"/>
    </source>
</evidence>
<dbReference type="Pfam" id="PF13508">
    <property type="entry name" value="Acetyltransf_7"/>
    <property type="match status" value="1"/>
</dbReference>
<dbReference type="GO" id="GO:0016747">
    <property type="term" value="F:acyltransferase activity, transferring groups other than amino-acyl groups"/>
    <property type="evidence" value="ECO:0007669"/>
    <property type="project" value="InterPro"/>
</dbReference>
<dbReference type="InterPro" id="IPR016181">
    <property type="entry name" value="Acyl_CoA_acyltransferase"/>
</dbReference>
<protein>
    <recommendedName>
        <fullName evidence="1">N-acetyltransferase domain-containing protein</fullName>
    </recommendedName>
</protein>
<organism evidence="2 3">
    <name type="scientific">Penicillium frequentans</name>
    <dbReference type="NCBI Taxonomy" id="3151616"/>
    <lineage>
        <taxon>Eukaryota</taxon>
        <taxon>Fungi</taxon>
        <taxon>Dikarya</taxon>
        <taxon>Ascomycota</taxon>
        <taxon>Pezizomycotina</taxon>
        <taxon>Eurotiomycetes</taxon>
        <taxon>Eurotiomycetidae</taxon>
        <taxon>Eurotiales</taxon>
        <taxon>Aspergillaceae</taxon>
        <taxon>Penicillium</taxon>
    </lineage>
</organism>
<dbReference type="CDD" id="cd04301">
    <property type="entry name" value="NAT_SF"/>
    <property type="match status" value="1"/>
</dbReference>
<dbReference type="Gene3D" id="3.40.630.30">
    <property type="match status" value="1"/>
</dbReference>
<comment type="caution">
    <text evidence="2">The sequence shown here is derived from an EMBL/GenBank/DDBJ whole genome shotgun (WGS) entry which is preliminary data.</text>
</comment>
<evidence type="ECO:0000313" key="2">
    <source>
        <dbReference type="EMBL" id="KAJ5526383.1"/>
    </source>
</evidence>
<gene>
    <name evidence="2" type="ORF">N7494_013033</name>
</gene>
<dbReference type="SUPFAM" id="SSF55729">
    <property type="entry name" value="Acyl-CoA N-acyltransferases (Nat)"/>
    <property type="match status" value="1"/>
</dbReference>